<dbReference type="NCBIfam" id="TIGR00967">
    <property type="entry name" value="3a0501s007"/>
    <property type="match status" value="1"/>
</dbReference>
<evidence type="ECO:0000313" key="12">
    <source>
        <dbReference type="Proteomes" id="UP001598019"/>
    </source>
</evidence>
<evidence type="ECO:0000256" key="1">
    <source>
        <dbReference type="ARBA" id="ARBA00004141"/>
    </source>
</evidence>
<dbReference type="EMBL" id="JBBKXX010000002">
    <property type="protein sequence ID" value="MFD3408204.1"/>
    <property type="molecule type" value="Genomic_DNA"/>
</dbReference>
<evidence type="ECO:0000313" key="11">
    <source>
        <dbReference type="EMBL" id="MFD3408204.1"/>
    </source>
</evidence>
<evidence type="ECO:0000256" key="7">
    <source>
        <dbReference type="ARBA" id="ARBA00023010"/>
    </source>
</evidence>
<evidence type="ECO:0000256" key="3">
    <source>
        <dbReference type="ARBA" id="ARBA00022448"/>
    </source>
</evidence>
<gene>
    <name evidence="9 11" type="primary">secY</name>
    <name evidence="11" type="ORF">SKC37_06020</name>
</gene>
<dbReference type="InterPro" id="IPR026593">
    <property type="entry name" value="SecY"/>
</dbReference>
<dbReference type="PRINTS" id="PR00303">
    <property type="entry name" value="SECYTRNLCASE"/>
</dbReference>
<evidence type="ECO:0000256" key="9">
    <source>
        <dbReference type="HAMAP-Rule" id="MF_01465"/>
    </source>
</evidence>
<dbReference type="PANTHER" id="PTHR10906">
    <property type="entry name" value="SECY/SEC61-ALPHA FAMILY MEMBER"/>
    <property type="match status" value="1"/>
</dbReference>
<keyword evidence="7 9" id="KW-0811">Translocation</keyword>
<keyword evidence="4 9" id="KW-0812">Transmembrane</keyword>
<dbReference type="Pfam" id="PF00344">
    <property type="entry name" value="SecY"/>
    <property type="match status" value="1"/>
</dbReference>
<protein>
    <recommendedName>
        <fullName evidence="9">Protein translocase subunit SecY</fullName>
    </recommendedName>
</protein>
<feature type="transmembrane region" description="Helical" evidence="9">
    <location>
        <begin position="117"/>
        <end position="135"/>
    </location>
</feature>
<reference evidence="11 12" key="1">
    <citation type="submission" date="2024-03" db="EMBL/GenBank/DDBJ databases">
        <title>Aquirufa genome sequencing.</title>
        <authorList>
            <person name="Pitt A."/>
            <person name="Hahn M.W."/>
        </authorList>
    </citation>
    <scope>NUCLEOTIDE SEQUENCE [LARGE SCALE GENOMIC DNA]</scope>
    <source>
        <strain evidence="11 12">HETE-83D</strain>
    </source>
</reference>
<evidence type="ECO:0000256" key="6">
    <source>
        <dbReference type="ARBA" id="ARBA00022989"/>
    </source>
</evidence>
<dbReference type="HAMAP" id="MF_01465">
    <property type="entry name" value="SecY"/>
    <property type="match status" value="1"/>
</dbReference>
<comment type="caution">
    <text evidence="11">The sequence shown here is derived from an EMBL/GenBank/DDBJ whole genome shotgun (WGS) entry which is preliminary data.</text>
</comment>
<keyword evidence="8 9" id="KW-0472">Membrane</keyword>
<proteinExistence type="inferred from homology"/>
<dbReference type="Gene3D" id="1.10.3370.10">
    <property type="entry name" value="SecY subunit domain"/>
    <property type="match status" value="1"/>
</dbReference>
<dbReference type="InterPro" id="IPR030659">
    <property type="entry name" value="SecY_CS"/>
</dbReference>
<feature type="transmembrane region" description="Helical" evidence="9">
    <location>
        <begin position="266"/>
        <end position="287"/>
    </location>
</feature>
<comment type="subunit">
    <text evidence="9">Component of the Sec protein translocase complex. Heterotrimer consisting of SecY, SecE and SecG subunits. The heterotrimers can form oligomers, although 1 heterotrimer is thought to be able to translocate proteins. Interacts with the ribosome. Interacts with SecDF, and other proteins may be involved. Interacts with SecA.</text>
</comment>
<comment type="similarity">
    <text evidence="2 9 10">Belongs to the SecY/SEC61-alpha family.</text>
</comment>
<keyword evidence="9" id="KW-1003">Cell membrane</keyword>
<organism evidence="11 12">
    <name type="scientific">Aquirufa esocilacus</name>
    <dbReference type="NCBI Taxonomy" id="3096513"/>
    <lineage>
        <taxon>Bacteria</taxon>
        <taxon>Pseudomonadati</taxon>
        <taxon>Bacteroidota</taxon>
        <taxon>Cytophagia</taxon>
        <taxon>Cytophagales</taxon>
        <taxon>Flectobacillaceae</taxon>
        <taxon>Aquirufa</taxon>
    </lineage>
</organism>
<keyword evidence="3 9" id="KW-0813">Transport</keyword>
<feature type="transmembrane region" description="Helical" evidence="9">
    <location>
        <begin position="208"/>
        <end position="228"/>
    </location>
</feature>
<keyword evidence="6 9" id="KW-1133">Transmembrane helix</keyword>
<feature type="transmembrane region" description="Helical" evidence="9">
    <location>
        <begin position="307"/>
        <end position="329"/>
    </location>
</feature>
<dbReference type="RefSeq" id="WP_377980623.1">
    <property type="nucleotide sequence ID" value="NZ_JBBKXX010000002.1"/>
</dbReference>
<dbReference type="InterPro" id="IPR002208">
    <property type="entry name" value="SecY/SEC61-alpha"/>
</dbReference>
<dbReference type="Proteomes" id="UP001598019">
    <property type="component" value="Unassembled WGS sequence"/>
</dbReference>
<dbReference type="InterPro" id="IPR023201">
    <property type="entry name" value="SecY_dom_sf"/>
</dbReference>
<comment type="function">
    <text evidence="9">The central subunit of the protein translocation channel SecYEG. Consists of two halves formed by TMs 1-5 and 6-10. These two domains form a lateral gate at the front which open onto the bilayer between TMs 2 and 7, and are clamped together by SecE at the back. The channel is closed by both a pore ring composed of hydrophobic SecY resides and a short helix (helix 2A) on the extracellular side of the membrane which forms a plug. The plug probably moves laterally to allow the channel to open. The ring and the pore may move independently.</text>
</comment>
<sequence>MNKLITTFKHIFSIEELRSRIINTLLFIAFFRLGSYVALPGVDATKLTQTGEGGLFGLLNIFSGGALSNASVFALGIMPYISASIAIQLLTIALPYFQKMQKDGESGRKKLNQITRILTIFVTAAQAFTYLQVTIPTDAIVPGLNPSLFRLYGVAILIGGTMLCMWLGEKITDKGIGNGISMLIMIGIVSRFPASILQEAGSRGMSGALMFIIEIIALFFVVMGAIMVTQAVRRIPVQYAKQVVGSKATAVGGERQYIPLKLNASGVMPIIFAQALMFIPGLVAQSFAEKSEFASSVASAFGDFTTWQYNLLFAFLIIVFTFFYTAISINPTQISDDMKRGGGFVPGVKPGEETAGFIATILDRITLPGAVMLSLIAILPAVANLFGVTRGFASFFGGTSLLILVGVVLDTLQQVESYLLMRKYEGLMQSGRVKGRSELINR</sequence>
<evidence type="ECO:0000256" key="10">
    <source>
        <dbReference type="RuleBase" id="RU004349"/>
    </source>
</evidence>
<evidence type="ECO:0000256" key="2">
    <source>
        <dbReference type="ARBA" id="ARBA00005751"/>
    </source>
</evidence>
<feature type="transmembrane region" description="Helical" evidence="9">
    <location>
        <begin position="147"/>
        <end position="168"/>
    </location>
</feature>
<accession>A0ABW6DHN8</accession>
<name>A0ABW6DHN8_9BACT</name>
<dbReference type="PROSITE" id="PS00755">
    <property type="entry name" value="SECY_1"/>
    <property type="match status" value="1"/>
</dbReference>
<feature type="transmembrane region" description="Helical" evidence="9">
    <location>
        <begin position="77"/>
        <end position="97"/>
    </location>
</feature>
<feature type="transmembrane region" description="Helical" evidence="9">
    <location>
        <begin position="365"/>
        <end position="386"/>
    </location>
</feature>
<evidence type="ECO:0000256" key="4">
    <source>
        <dbReference type="ARBA" id="ARBA00022692"/>
    </source>
</evidence>
<keyword evidence="12" id="KW-1185">Reference proteome</keyword>
<evidence type="ECO:0000256" key="8">
    <source>
        <dbReference type="ARBA" id="ARBA00023136"/>
    </source>
</evidence>
<feature type="transmembrane region" description="Helical" evidence="9">
    <location>
        <begin position="21"/>
        <end position="39"/>
    </location>
</feature>
<feature type="transmembrane region" description="Helical" evidence="9">
    <location>
        <begin position="392"/>
        <end position="412"/>
    </location>
</feature>
<comment type="subcellular location">
    <subcellularLocation>
        <location evidence="9">Cell membrane</location>
        <topology evidence="9">Multi-pass membrane protein</topology>
    </subcellularLocation>
    <subcellularLocation>
        <location evidence="1">Membrane</location>
        <topology evidence="1">Multi-pass membrane protein</topology>
    </subcellularLocation>
</comment>
<feature type="transmembrane region" description="Helical" evidence="9">
    <location>
        <begin position="175"/>
        <end position="196"/>
    </location>
</feature>
<dbReference type="PIRSF" id="PIRSF004557">
    <property type="entry name" value="SecY"/>
    <property type="match status" value="1"/>
</dbReference>
<evidence type="ECO:0000256" key="5">
    <source>
        <dbReference type="ARBA" id="ARBA00022927"/>
    </source>
</evidence>
<dbReference type="SUPFAM" id="SSF103491">
    <property type="entry name" value="Preprotein translocase SecY subunit"/>
    <property type="match status" value="1"/>
</dbReference>
<keyword evidence="5 9" id="KW-0653">Protein transport</keyword>